<evidence type="ECO:0000259" key="2">
    <source>
        <dbReference type="Pfam" id="PF02582"/>
    </source>
</evidence>
<dbReference type="OrthoDB" id="242766at2759"/>
<organism evidence="3 4">
    <name type="scientific">Neolentinus lepideus HHB14362 ss-1</name>
    <dbReference type="NCBI Taxonomy" id="1314782"/>
    <lineage>
        <taxon>Eukaryota</taxon>
        <taxon>Fungi</taxon>
        <taxon>Dikarya</taxon>
        <taxon>Basidiomycota</taxon>
        <taxon>Agaricomycotina</taxon>
        <taxon>Agaricomycetes</taxon>
        <taxon>Gloeophyllales</taxon>
        <taxon>Gloeophyllaceae</taxon>
        <taxon>Neolentinus</taxon>
    </lineage>
</organism>
<evidence type="ECO:0000313" key="3">
    <source>
        <dbReference type="EMBL" id="KZT20140.1"/>
    </source>
</evidence>
<dbReference type="GO" id="GO:0005739">
    <property type="term" value="C:mitochondrion"/>
    <property type="evidence" value="ECO:0007669"/>
    <property type="project" value="UniProtKB-ARBA"/>
</dbReference>
<gene>
    <name evidence="3" type="ORF">NEOLEDRAFT_1141095</name>
</gene>
<keyword evidence="4" id="KW-1185">Reference proteome</keyword>
<evidence type="ECO:0000256" key="1">
    <source>
        <dbReference type="ARBA" id="ARBA00008306"/>
    </source>
</evidence>
<dbReference type="AlphaFoldDB" id="A0A165NUW1"/>
<dbReference type="PANTHER" id="PTHR16255">
    <property type="entry name" value="REQUIRED FOR MEIOTIC NUCLEAR DIVISION PROTEIN 1 HOMOLOG"/>
    <property type="match status" value="1"/>
</dbReference>
<name>A0A165NUW1_9AGAM</name>
<reference evidence="3 4" key="1">
    <citation type="journal article" date="2016" name="Mol. Biol. Evol.">
        <title>Comparative Genomics of Early-Diverging Mushroom-Forming Fungi Provides Insights into the Origins of Lignocellulose Decay Capabilities.</title>
        <authorList>
            <person name="Nagy L.G."/>
            <person name="Riley R."/>
            <person name="Tritt A."/>
            <person name="Adam C."/>
            <person name="Daum C."/>
            <person name="Floudas D."/>
            <person name="Sun H."/>
            <person name="Yadav J.S."/>
            <person name="Pangilinan J."/>
            <person name="Larsson K.H."/>
            <person name="Matsuura K."/>
            <person name="Barry K."/>
            <person name="Labutti K."/>
            <person name="Kuo R."/>
            <person name="Ohm R.A."/>
            <person name="Bhattacharya S.S."/>
            <person name="Shirouzu T."/>
            <person name="Yoshinaga Y."/>
            <person name="Martin F.M."/>
            <person name="Grigoriev I.V."/>
            <person name="Hibbett D.S."/>
        </authorList>
    </citation>
    <scope>NUCLEOTIDE SEQUENCE [LARGE SCALE GENOMIC DNA]</scope>
    <source>
        <strain evidence="3 4">HHB14362 ss-1</strain>
    </source>
</reference>
<comment type="similarity">
    <text evidence="1">Belongs to the RMD1/sif2 family.</text>
</comment>
<dbReference type="PANTHER" id="PTHR16255:SF1">
    <property type="entry name" value="REQUIRED FOR MEIOTIC NUCLEAR DIVISION PROTEIN 1 HOMOLOG"/>
    <property type="match status" value="1"/>
</dbReference>
<dbReference type="InParanoid" id="A0A165NUW1"/>
<feature type="domain" description="DUF155" evidence="2">
    <location>
        <begin position="121"/>
        <end position="315"/>
    </location>
</feature>
<accession>A0A165NUW1</accession>
<sequence>MAGLLPRCSFDAFFRQSISSLRLAARPRRYLSISADASSSSSAGPNPKPYRKVAATPLRRTAAASLPIRSNPTPTRSNIQAVFTLATAERYLFSRLRGRLPAASQLLHEAFWVPRWRDGEVFVFENGSVVCWGLGEEDARQFAQEVIGGTGVEVGHLKEAETEELDFVMDPTETTRLQGDLIILGDSPSLSSPDSFPSSVPQSALPTETLPARYAFSQALSRSTALSALEVALDDYLSSVAALPNSLETTGKPGLGREALIKKLGRLMKFRQGLNLNRENFLETPDFYWAEPELEAYFKSLSNALEVKIRTTSVNDKITYAAEVQSILRQLLTESTAHRMELVIIALITVEVIVALIRDGPELWHIIIS</sequence>
<dbReference type="EMBL" id="KV425625">
    <property type="protein sequence ID" value="KZT20140.1"/>
    <property type="molecule type" value="Genomic_DNA"/>
</dbReference>
<evidence type="ECO:0000313" key="4">
    <source>
        <dbReference type="Proteomes" id="UP000076761"/>
    </source>
</evidence>
<protein>
    <recommendedName>
        <fullName evidence="2">DUF155 domain-containing protein</fullName>
    </recommendedName>
</protein>
<dbReference type="Pfam" id="PF02582">
    <property type="entry name" value="DUF155"/>
    <property type="match status" value="1"/>
</dbReference>
<dbReference type="InterPro" id="IPR051624">
    <property type="entry name" value="RMD1/Sad1-interacting"/>
</dbReference>
<dbReference type="Proteomes" id="UP000076761">
    <property type="component" value="Unassembled WGS sequence"/>
</dbReference>
<proteinExistence type="inferred from homology"/>
<dbReference type="GO" id="GO:0070131">
    <property type="term" value="P:positive regulation of mitochondrial translation"/>
    <property type="evidence" value="ECO:0007669"/>
    <property type="project" value="TreeGrafter"/>
</dbReference>
<dbReference type="InterPro" id="IPR003734">
    <property type="entry name" value="DUF155"/>
</dbReference>